<comment type="cofactor">
    <cofactor evidence="1">
        <name>Zn(2+)</name>
        <dbReference type="ChEBI" id="CHEBI:29105"/>
    </cofactor>
</comment>
<accession>A0A8H6S0M2</accession>
<dbReference type="InterPro" id="IPR001279">
    <property type="entry name" value="Metallo-B-lactamas"/>
</dbReference>
<keyword evidence="3" id="KW-0479">Metal-binding</keyword>
<dbReference type="GO" id="GO:0016787">
    <property type="term" value="F:hydrolase activity"/>
    <property type="evidence" value="ECO:0007669"/>
    <property type="project" value="UniProtKB-KW"/>
</dbReference>
<sequence>MPPLPAPSPDQPYMHVSALEAGTIQLPMDFIVQGAAHAYKRCPSLAFYLRHSASARDLVFDLGLRKDLGSYPPAVQAHYLDAHTGRMHCAVPQDAAESCVRGGVDPAKVERVVISHLHFDHIGDHTPFSAATFLIGGDGEATLADGYPGNPAAFSLSASVPRERTLFLTRAAHLTARRTSPRRSARSRRRTTSSATAPRTSSTRRATARAT</sequence>
<feature type="domain" description="Metallo-beta-lactamase" evidence="7">
    <location>
        <begin position="103"/>
        <end position="132"/>
    </location>
</feature>
<keyword evidence="9" id="KW-1185">Reference proteome</keyword>
<dbReference type="Gene3D" id="3.60.15.10">
    <property type="entry name" value="Ribonuclease Z/Hydroxyacylglutathione hydrolase-like"/>
    <property type="match status" value="1"/>
</dbReference>
<dbReference type="RefSeq" id="XP_037213850.1">
    <property type="nucleotide sequence ID" value="XM_037369854.1"/>
</dbReference>
<dbReference type="PANTHER" id="PTHR42978">
    <property type="entry name" value="QUORUM-QUENCHING LACTONASE YTNP-RELATED-RELATED"/>
    <property type="match status" value="1"/>
</dbReference>
<dbReference type="AlphaFoldDB" id="A0A8H6S0M2"/>
<keyword evidence="4" id="KW-0378">Hydrolase</keyword>
<comment type="caution">
    <text evidence="8">The sequence shown here is derived from an EMBL/GenBank/DDBJ whole genome shotgun (WGS) entry which is preliminary data.</text>
</comment>
<organism evidence="8 9">
    <name type="scientific">Mycena indigotica</name>
    <dbReference type="NCBI Taxonomy" id="2126181"/>
    <lineage>
        <taxon>Eukaryota</taxon>
        <taxon>Fungi</taxon>
        <taxon>Dikarya</taxon>
        <taxon>Basidiomycota</taxon>
        <taxon>Agaricomycotina</taxon>
        <taxon>Agaricomycetes</taxon>
        <taxon>Agaricomycetidae</taxon>
        <taxon>Agaricales</taxon>
        <taxon>Marasmiineae</taxon>
        <taxon>Mycenaceae</taxon>
        <taxon>Mycena</taxon>
    </lineage>
</organism>
<evidence type="ECO:0000256" key="6">
    <source>
        <dbReference type="SAM" id="MobiDB-lite"/>
    </source>
</evidence>
<evidence type="ECO:0000256" key="4">
    <source>
        <dbReference type="ARBA" id="ARBA00022801"/>
    </source>
</evidence>
<dbReference type="InterPro" id="IPR051013">
    <property type="entry name" value="MBL_superfamily_lactonases"/>
</dbReference>
<dbReference type="OrthoDB" id="10250730at2759"/>
<dbReference type="Proteomes" id="UP000636479">
    <property type="component" value="Unassembled WGS sequence"/>
</dbReference>
<dbReference type="PANTHER" id="PTHR42978:SF2">
    <property type="entry name" value="102 KBASES UNSTABLE REGION: FROM 1 TO 119443"/>
    <property type="match status" value="1"/>
</dbReference>
<feature type="region of interest" description="Disordered" evidence="6">
    <location>
        <begin position="172"/>
        <end position="211"/>
    </location>
</feature>
<keyword evidence="5" id="KW-0862">Zinc</keyword>
<feature type="compositionally biased region" description="Low complexity" evidence="6">
    <location>
        <begin position="192"/>
        <end position="211"/>
    </location>
</feature>
<protein>
    <submittedName>
        <fullName evidence="8">Lactamase-B domain-containing protein</fullName>
    </submittedName>
</protein>
<evidence type="ECO:0000256" key="1">
    <source>
        <dbReference type="ARBA" id="ARBA00001947"/>
    </source>
</evidence>
<dbReference type="Pfam" id="PF00753">
    <property type="entry name" value="Lactamase_B"/>
    <property type="match status" value="1"/>
</dbReference>
<evidence type="ECO:0000259" key="7">
    <source>
        <dbReference type="Pfam" id="PF00753"/>
    </source>
</evidence>
<evidence type="ECO:0000313" key="8">
    <source>
        <dbReference type="EMBL" id="KAF7290272.1"/>
    </source>
</evidence>
<evidence type="ECO:0000256" key="5">
    <source>
        <dbReference type="ARBA" id="ARBA00022833"/>
    </source>
</evidence>
<evidence type="ECO:0000256" key="3">
    <source>
        <dbReference type="ARBA" id="ARBA00022723"/>
    </source>
</evidence>
<gene>
    <name evidence="8" type="ORF">MIND_01341000</name>
</gene>
<dbReference type="GeneID" id="59352370"/>
<dbReference type="GO" id="GO:0046872">
    <property type="term" value="F:metal ion binding"/>
    <property type="evidence" value="ECO:0007669"/>
    <property type="project" value="UniProtKB-KW"/>
</dbReference>
<feature type="compositionally biased region" description="Basic residues" evidence="6">
    <location>
        <begin position="175"/>
        <end position="191"/>
    </location>
</feature>
<dbReference type="EMBL" id="JACAZF010000015">
    <property type="protein sequence ID" value="KAF7290272.1"/>
    <property type="molecule type" value="Genomic_DNA"/>
</dbReference>
<dbReference type="InterPro" id="IPR036866">
    <property type="entry name" value="RibonucZ/Hydroxyglut_hydro"/>
</dbReference>
<proteinExistence type="inferred from homology"/>
<evidence type="ECO:0000313" key="9">
    <source>
        <dbReference type="Proteomes" id="UP000636479"/>
    </source>
</evidence>
<name>A0A8H6S0M2_9AGAR</name>
<dbReference type="SUPFAM" id="SSF56281">
    <property type="entry name" value="Metallo-hydrolase/oxidoreductase"/>
    <property type="match status" value="1"/>
</dbReference>
<reference evidence="8" key="1">
    <citation type="submission" date="2020-05" db="EMBL/GenBank/DDBJ databases">
        <title>Mycena genomes resolve the evolution of fungal bioluminescence.</title>
        <authorList>
            <person name="Tsai I.J."/>
        </authorList>
    </citation>
    <scope>NUCLEOTIDE SEQUENCE</scope>
    <source>
        <strain evidence="8">171206Taipei</strain>
    </source>
</reference>
<comment type="similarity">
    <text evidence="2">Belongs to the metallo-beta-lactamase superfamily.</text>
</comment>
<evidence type="ECO:0000256" key="2">
    <source>
        <dbReference type="ARBA" id="ARBA00007749"/>
    </source>
</evidence>